<dbReference type="Pfam" id="PF13091">
    <property type="entry name" value="PLDc_2"/>
    <property type="match status" value="1"/>
</dbReference>
<dbReference type="PROSITE" id="PS51194">
    <property type="entry name" value="HELICASE_CTER"/>
    <property type="match status" value="1"/>
</dbReference>
<dbReference type="Gene3D" id="3.30.870.10">
    <property type="entry name" value="Endonuclease Chain A"/>
    <property type="match status" value="1"/>
</dbReference>
<dbReference type="Proteomes" id="UP000233782">
    <property type="component" value="Unassembled WGS sequence"/>
</dbReference>
<dbReference type="RefSeq" id="WP_101443412.1">
    <property type="nucleotide sequence ID" value="NZ_PJMU01000001.1"/>
</dbReference>
<evidence type="ECO:0000259" key="3">
    <source>
        <dbReference type="PROSITE" id="PS51194"/>
    </source>
</evidence>
<evidence type="ECO:0000313" key="5">
    <source>
        <dbReference type="Proteomes" id="UP000233782"/>
    </source>
</evidence>
<evidence type="ECO:0000256" key="1">
    <source>
        <dbReference type="ARBA" id="ARBA00022801"/>
    </source>
</evidence>
<sequence length="1097" mass="127353">MATKFFTNKEGKTLINKFEGIFNNTQVHYFDALVGFFRASGYFRVRPLLKNVSNIRILVGIDVDHLISEAARKGLEFNFNADVTRDEFITELKNDIQNAEYKRNVEEGIIEFVNDILDNKIEIKAHPSQKLHSKIYIFRPENFNEHNSGSVITGSSNLSESGLERNFEFNVELRDFDDVAFALKTFNELWEEGVSILPASIGDLKKETYLNEDFTPFEVYIKFLIEYFGKSIEYDPESVTDLPKGYKKLHYQIDAVNDGYNKLVQHNGFVLADVVGLGKTIIATIVAKKFYFSNGYRTKILIIHPPALKNNWERTIRDFEVPNVTLITNGSLHKVTHPEIYDLIIVDEAHKFRSDESEMFNFLQKICKTSRKNPAPDGSREKKVILVTATPLNNRPDDIRNQLYLFQDAKNSTLEIGNLQHFFRPLIERYEKLKKQKDKAVIASEVKKIYDEIRVKVLEPIIVRRTRTDIRNTEEYWKDIKAQGYTFPDIEAPKQILYQMDQELSDLYDETLRQLKDTKNGLRYFRYQAIKFLPDEIKKKFFNKNADVISDSLAKIMKTLLVKRIDSSFEAFKMSLKRYHEANTAMMKMIENGRIFIAPKLGVNEYILNDDEETLQAILEDTQDPNIIQAFSIEEFNSEFIEGIYHDQLVLNRLIDSWGKIQQDPKYDELVFRLHNELMKNDINDHGKLILFSESKETTEYISNRLKSDGFEKILSVDSSNQKDLSDTIAANFDANLKVGEQKNDFDIIITTEVLAEGVNLHRSNVIVNYDIPWNATRLMQRIGRVNRIGTPSDRVYIYNFFPTAKTDNEIELNKKAYIKLQAFHSALGEDSQIYSDDEEYGTFGLFEKVPEEDRDERLIFLNELRKFRDEQPELYKKIRDRVPKRARTGRSDKSRKETSLVYIKNQKRDSFYYINNKLEFEELTFVEAARIFKAHITEKAVKLHHLHHDQIGTALQTFREEENLAALGQAGTVKMGPNDQRAIEYLHGQIHFDFVSADEKELLNAAKAAISKGKFQKLPREINKLAKERKELSDDSKKNPTVKPMTNVDAFQKLVKILKAYPLIDAIKEDEQLPKPKKVETKYNAPQIIISESFVG</sequence>
<dbReference type="Pfam" id="PF00271">
    <property type="entry name" value="Helicase_C"/>
    <property type="match status" value="1"/>
</dbReference>
<keyword evidence="1" id="KW-0378">Hydrolase</keyword>
<dbReference type="InterPro" id="IPR049730">
    <property type="entry name" value="SNF2/RAD54-like_C"/>
</dbReference>
<proteinExistence type="predicted"/>
<keyword evidence="5" id="KW-1185">Reference proteome</keyword>
<accession>A0A2N3V3R9</accession>
<dbReference type="InterPro" id="IPR001650">
    <property type="entry name" value="Helicase_C-like"/>
</dbReference>
<evidence type="ECO:0000313" key="4">
    <source>
        <dbReference type="EMBL" id="PKV76269.1"/>
    </source>
</evidence>
<evidence type="ECO:0000259" key="2">
    <source>
        <dbReference type="PROSITE" id="PS51192"/>
    </source>
</evidence>
<dbReference type="EMBL" id="PJMU01000001">
    <property type="protein sequence ID" value="PKV76269.1"/>
    <property type="molecule type" value="Genomic_DNA"/>
</dbReference>
<dbReference type="CDD" id="cd09178">
    <property type="entry name" value="PLDc_N_Snf2_like"/>
    <property type="match status" value="1"/>
</dbReference>
<dbReference type="SUPFAM" id="SSF52540">
    <property type="entry name" value="P-loop containing nucleoside triphosphate hydrolases"/>
    <property type="match status" value="1"/>
</dbReference>
<dbReference type="SUPFAM" id="SSF56024">
    <property type="entry name" value="Phospholipase D/nuclease"/>
    <property type="match status" value="1"/>
</dbReference>
<dbReference type="AlphaFoldDB" id="A0A2N3V3R9"/>
<dbReference type="InterPro" id="IPR014001">
    <property type="entry name" value="Helicase_ATP-bd"/>
</dbReference>
<organism evidence="4 5">
    <name type="scientific">Pontibacter ramchanderi</name>
    <dbReference type="NCBI Taxonomy" id="1179743"/>
    <lineage>
        <taxon>Bacteria</taxon>
        <taxon>Pseudomonadati</taxon>
        <taxon>Bacteroidota</taxon>
        <taxon>Cytophagia</taxon>
        <taxon>Cytophagales</taxon>
        <taxon>Hymenobacteraceae</taxon>
        <taxon>Pontibacter</taxon>
    </lineage>
</organism>
<feature type="domain" description="Helicase C-terminal" evidence="3">
    <location>
        <begin position="666"/>
        <end position="840"/>
    </location>
</feature>
<gene>
    <name evidence="4" type="ORF">BD749_1219</name>
</gene>
<comment type="caution">
    <text evidence="4">The sequence shown here is derived from an EMBL/GenBank/DDBJ whole genome shotgun (WGS) entry which is preliminary data.</text>
</comment>
<name>A0A2N3V3R9_9BACT</name>
<protein>
    <submittedName>
        <fullName evidence="4">Phospholipase D-like protein</fullName>
    </submittedName>
</protein>
<dbReference type="PROSITE" id="PS51192">
    <property type="entry name" value="HELICASE_ATP_BIND_1"/>
    <property type="match status" value="1"/>
</dbReference>
<dbReference type="CDD" id="cd18793">
    <property type="entry name" value="SF2_C_SNF"/>
    <property type="match status" value="1"/>
</dbReference>
<dbReference type="PANTHER" id="PTHR45766">
    <property type="entry name" value="DNA ANNEALING HELICASE AND ENDONUCLEASE ZRANB3 FAMILY MEMBER"/>
    <property type="match status" value="1"/>
</dbReference>
<dbReference type="InterPro" id="IPR025202">
    <property type="entry name" value="PLD-like_dom"/>
</dbReference>
<dbReference type="InterPro" id="IPR038718">
    <property type="entry name" value="SNF2-like_sf"/>
</dbReference>
<feature type="domain" description="Helicase ATP-binding" evidence="2">
    <location>
        <begin position="260"/>
        <end position="409"/>
    </location>
</feature>
<reference evidence="4 5" key="1">
    <citation type="submission" date="2017-12" db="EMBL/GenBank/DDBJ databases">
        <title>Genomic Encyclopedia of Type Strains, Phase III (KMG-III): the genomes of soil and plant-associated and newly described type strains.</title>
        <authorList>
            <person name="Whitman W."/>
        </authorList>
    </citation>
    <scope>NUCLEOTIDE SEQUENCE [LARGE SCALE GENOMIC DNA]</scope>
    <source>
        <strain evidence="4 5">LP43</strain>
    </source>
</reference>
<dbReference type="GO" id="GO:0016787">
    <property type="term" value="F:hydrolase activity"/>
    <property type="evidence" value="ECO:0007669"/>
    <property type="project" value="UniProtKB-KW"/>
</dbReference>
<dbReference type="Gene3D" id="3.40.50.10810">
    <property type="entry name" value="Tandem AAA-ATPase domain"/>
    <property type="match status" value="2"/>
</dbReference>
<dbReference type="SMART" id="SM00487">
    <property type="entry name" value="DEXDc"/>
    <property type="match status" value="1"/>
</dbReference>
<dbReference type="OrthoDB" id="9814088at2"/>
<dbReference type="PANTHER" id="PTHR45766:SF6">
    <property type="entry name" value="SWI_SNF-RELATED MATRIX-ASSOCIATED ACTIN-DEPENDENT REGULATOR OF CHROMATIN SUBFAMILY A-LIKE PROTEIN 1"/>
    <property type="match status" value="1"/>
</dbReference>
<dbReference type="InterPro" id="IPR027417">
    <property type="entry name" value="P-loop_NTPase"/>
</dbReference>
<dbReference type="Gene3D" id="3.40.50.300">
    <property type="entry name" value="P-loop containing nucleotide triphosphate hydrolases"/>
    <property type="match status" value="1"/>
</dbReference>
<dbReference type="SMART" id="SM00490">
    <property type="entry name" value="HELICc"/>
    <property type="match status" value="1"/>
</dbReference>